<reference evidence="1 2" key="1">
    <citation type="submission" date="2016-11" db="EMBL/GenBank/DDBJ databases">
        <title>The macronuclear genome of Stentor coeruleus: a giant cell with tiny introns.</title>
        <authorList>
            <person name="Slabodnick M."/>
            <person name="Ruby J.G."/>
            <person name="Reiff S.B."/>
            <person name="Swart E.C."/>
            <person name="Gosai S."/>
            <person name="Prabakaran S."/>
            <person name="Witkowska E."/>
            <person name="Larue G.E."/>
            <person name="Fisher S."/>
            <person name="Freeman R.M."/>
            <person name="Gunawardena J."/>
            <person name="Chu W."/>
            <person name="Stover N.A."/>
            <person name="Gregory B.D."/>
            <person name="Nowacki M."/>
            <person name="Derisi J."/>
            <person name="Roy S.W."/>
            <person name="Marshall W.F."/>
            <person name="Sood P."/>
        </authorList>
    </citation>
    <scope>NUCLEOTIDE SEQUENCE [LARGE SCALE GENOMIC DNA]</scope>
    <source>
        <strain evidence="1">WM001</strain>
    </source>
</reference>
<accession>A0A1R2B6T9</accession>
<gene>
    <name evidence="1" type="ORF">SteCoe_29075</name>
</gene>
<protein>
    <submittedName>
        <fullName evidence="1">Uncharacterized protein</fullName>
    </submittedName>
</protein>
<dbReference type="Proteomes" id="UP000187209">
    <property type="component" value="Unassembled WGS sequence"/>
</dbReference>
<dbReference type="EMBL" id="MPUH01000898">
    <property type="protein sequence ID" value="OMJ72481.1"/>
    <property type="molecule type" value="Genomic_DNA"/>
</dbReference>
<evidence type="ECO:0000313" key="1">
    <source>
        <dbReference type="EMBL" id="OMJ72481.1"/>
    </source>
</evidence>
<evidence type="ECO:0000313" key="2">
    <source>
        <dbReference type="Proteomes" id="UP000187209"/>
    </source>
</evidence>
<proteinExistence type="predicted"/>
<organism evidence="1 2">
    <name type="scientific">Stentor coeruleus</name>
    <dbReference type="NCBI Taxonomy" id="5963"/>
    <lineage>
        <taxon>Eukaryota</taxon>
        <taxon>Sar</taxon>
        <taxon>Alveolata</taxon>
        <taxon>Ciliophora</taxon>
        <taxon>Postciliodesmatophora</taxon>
        <taxon>Heterotrichea</taxon>
        <taxon>Heterotrichida</taxon>
        <taxon>Stentoridae</taxon>
        <taxon>Stentor</taxon>
    </lineage>
</organism>
<dbReference type="AlphaFoldDB" id="A0A1R2B6T9"/>
<comment type="caution">
    <text evidence="1">The sequence shown here is derived from an EMBL/GenBank/DDBJ whole genome shotgun (WGS) entry which is preliminary data.</text>
</comment>
<sequence>MQTPELRDYLQKSRQERRNLVELAEEIIKPTHTPNALSLPMHLDSEFPVFSPKRLMDFKEDVNKNLKQLFHPGKVKKKQIPILNSLSKEANYKKIYMASSTQNSKKQSNTRISSVNSGKKPIISLLPKSRYKETLLIPLFSNLKK</sequence>
<name>A0A1R2B6T9_9CILI</name>
<keyword evidence="2" id="KW-1185">Reference proteome</keyword>